<dbReference type="InterPro" id="IPR003810">
    <property type="entry name" value="Mntp/YtaF"/>
</dbReference>
<feature type="transmembrane region" description="Helical" evidence="8">
    <location>
        <begin position="142"/>
        <end position="166"/>
    </location>
</feature>
<evidence type="ECO:0000313" key="9">
    <source>
        <dbReference type="EMBL" id="MBB3962886.1"/>
    </source>
</evidence>
<keyword evidence="10" id="KW-1185">Reference proteome</keyword>
<dbReference type="AlphaFoldDB" id="A0A7W6CUZ0"/>
<evidence type="ECO:0000256" key="4">
    <source>
        <dbReference type="ARBA" id="ARBA00022989"/>
    </source>
</evidence>
<keyword evidence="5 8" id="KW-0406">Ion transport</keyword>
<feature type="transmembrane region" description="Helical" evidence="8">
    <location>
        <begin position="112"/>
        <end position="130"/>
    </location>
</feature>
<reference evidence="9 10" key="1">
    <citation type="submission" date="2020-08" db="EMBL/GenBank/DDBJ databases">
        <title>Genomic Encyclopedia of Type Strains, Phase IV (KMG-IV): sequencing the most valuable type-strain genomes for metagenomic binning, comparative biology and taxonomic classification.</title>
        <authorList>
            <person name="Goeker M."/>
        </authorList>
    </citation>
    <scope>NUCLEOTIDE SEQUENCE [LARGE SCALE GENOMIC DNA]</scope>
    <source>
        <strain evidence="9 10">DSM 26575</strain>
    </source>
</reference>
<dbReference type="InterPro" id="IPR022929">
    <property type="entry name" value="Put_MntP"/>
</dbReference>
<dbReference type="GO" id="GO:0005886">
    <property type="term" value="C:plasma membrane"/>
    <property type="evidence" value="ECO:0007669"/>
    <property type="project" value="UniProtKB-SubCell"/>
</dbReference>
<comment type="function">
    <text evidence="8">Probably functions as a manganese efflux pump.</text>
</comment>
<comment type="subcellular location">
    <subcellularLocation>
        <location evidence="8">Cell membrane</location>
        <topology evidence="8">Multi-pass membrane protein</topology>
    </subcellularLocation>
</comment>
<feature type="transmembrane region" description="Helical" evidence="8">
    <location>
        <begin position="172"/>
        <end position="192"/>
    </location>
</feature>
<proteinExistence type="inferred from homology"/>
<feature type="transmembrane region" description="Helical" evidence="8">
    <location>
        <begin position="44"/>
        <end position="65"/>
    </location>
</feature>
<keyword evidence="2 8" id="KW-1003">Cell membrane</keyword>
<comment type="similarity">
    <text evidence="8">Belongs to the MntP (TC 9.B.29) family.</text>
</comment>
<dbReference type="GO" id="GO:0005384">
    <property type="term" value="F:manganese ion transmembrane transporter activity"/>
    <property type="evidence" value="ECO:0007669"/>
    <property type="project" value="UniProtKB-UniRule"/>
</dbReference>
<feature type="transmembrane region" description="Helical" evidence="8">
    <location>
        <begin position="77"/>
        <end position="106"/>
    </location>
</feature>
<evidence type="ECO:0000256" key="6">
    <source>
        <dbReference type="ARBA" id="ARBA00023136"/>
    </source>
</evidence>
<keyword evidence="7 8" id="KW-0464">Manganese</keyword>
<dbReference type="EMBL" id="JACIDW010000001">
    <property type="protein sequence ID" value="MBB3962886.1"/>
    <property type="molecule type" value="Genomic_DNA"/>
</dbReference>
<dbReference type="PANTHER" id="PTHR35529">
    <property type="entry name" value="MANGANESE EFFLUX PUMP MNTP-RELATED"/>
    <property type="match status" value="1"/>
</dbReference>
<dbReference type="Pfam" id="PF02659">
    <property type="entry name" value="Mntp"/>
    <property type="match status" value="1"/>
</dbReference>
<keyword evidence="3 8" id="KW-0812">Transmembrane</keyword>
<comment type="caution">
    <text evidence="9">The sequence shown here is derived from an EMBL/GenBank/DDBJ whole genome shotgun (WGS) entry which is preliminary data.</text>
</comment>
<evidence type="ECO:0000256" key="5">
    <source>
        <dbReference type="ARBA" id="ARBA00023065"/>
    </source>
</evidence>
<evidence type="ECO:0000256" key="7">
    <source>
        <dbReference type="ARBA" id="ARBA00023211"/>
    </source>
</evidence>
<dbReference type="PANTHER" id="PTHR35529:SF1">
    <property type="entry name" value="MANGANESE EFFLUX PUMP MNTP-RELATED"/>
    <property type="match status" value="1"/>
</dbReference>
<protein>
    <recommendedName>
        <fullName evidence="8">Putative manganese efflux pump MntP</fullName>
    </recommendedName>
</protein>
<keyword evidence="6 8" id="KW-0472">Membrane</keyword>
<organism evidence="9 10">
    <name type="scientific">Rhizobium metallidurans</name>
    <dbReference type="NCBI Taxonomy" id="1265931"/>
    <lineage>
        <taxon>Bacteria</taxon>
        <taxon>Pseudomonadati</taxon>
        <taxon>Pseudomonadota</taxon>
        <taxon>Alphaproteobacteria</taxon>
        <taxon>Hyphomicrobiales</taxon>
        <taxon>Rhizobiaceae</taxon>
        <taxon>Rhizobium/Agrobacterium group</taxon>
        <taxon>Rhizobium</taxon>
    </lineage>
</organism>
<evidence type="ECO:0000313" key="10">
    <source>
        <dbReference type="Proteomes" id="UP000582090"/>
    </source>
</evidence>
<evidence type="ECO:0000256" key="3">
    <source>
        <dbReference type="ARBA" id="ARBA00022692"/>
    </source>
</evidence>
<dbReference type="Proteomes" id="UP000582090">
    <property type="component" value="Unassembled WGS sequence"/>
</dbReference>
<evidence type="ECO:0000256" key="8">
    <source>
        <dbReference type="HAMAP-Rule" id="MF_01521"/>
    </source>
</evidence>
<gene>
    <name evidence="8" type="primary">mntP</name>
    <name evidence="9" type="ORF">GGQ67_000504</name>
</gene>
<accession>A0A7W6CUZ0</accession>
<feature type="transmembrane region" description="Helical" evidence="8">
    <location>
        <begin position="204"/>
        <end position="222"/>
    </location>
</feature>
<keyword evidence="1 8" id="KW-0813">Transport</keyword>
<evidence type="ECO:0000256" key="1">
    <source>
        <dbReference type="ARBA" id="ARBA00022448"/>
    </source>
</evidence>
<dbReference type="HAMAP" id="MF_01521">
    <property type="entry name" value="MntP_pump"/>
    <property type="match status" value="1"/>
</dbReference>
<sequence>MLVRNARGTFSRKRRLGKTVAKSATWTGQSTPGFHRPRGFKMSFVAIVVLAFSMSMDAFAVSVGRGAALGRTSVRDAVWTGVVFGVVEAITPMIGWVAGVAAASYVSAVDHWIAFGLLAAVGTNMVYSASKGGPEDETKPGMSFVVLVATAIGTSLDAMAVGVSLAFLQVNILVIAAAIGAATFLLSSGGMLVGRLIGERFGRIAEGVAGVALIALGSSILYEHIFAA</sequence>
<name>A0A7W6CUZ0_9HYPH</name>
<evidence type="ECO:0000256" key="2">
    <source>
        <dbReference type="ARBA" id="ARBA00022475"/>
    </source>
</evidence>
<keyword evidence="4 8" id="KW-1133">Transmembrane helix</keyword>